<dbReference type="PANTHER" id="PTHR35149:SF2">
    <property type="entry name" value="DUF262 DOMAIN-CONTAINING PROTEIN"/>
    <property type="match status" value="1"/>
</dbReference>
<gene>
    <name evidence="3" type="ORF">EA457_06785</name>
</gene>
<dbReference type="EMBL" id="CP033165">
    <property type="protein sequence ID" value="QGH02266.1"/>
    <property type="molecule type" value="Genomic_DNA"/>
</dbReference>
<dbReference type="InterPro" id="IPR057156">
    <property type="entry name" value="DUF7834"/>
</dbReference>
<feature type="domain" description="DUF7834" evidence="2">
    <location>
        <begin position="193"/>
        <end position="426"/>
    </location>
</feature>
<dbReference type="InterPro" id="IPR004919">
    <property type="entry name" value="GmrSD_N"/>
</dbReference>
<dbReference type="AlphaFoldDB" id="A0A9X7X990"/>
<evidence type="ECO:0000313" key="4">
    <source>
        <dbReference type="Proteomes" id="UP000347383"/>
    </source>
</evidence>
<evidence type="ECO:0000259" key="2">
    <source>
        <dbReference type="Pfam" id="PF25202"/>
    </source>
</evidence>
<evidence type="ECO:0000259" key="1">
    <source>
        <dbReference type="Pfam" id="PF03235"/>
    </source>
</evidence>
<organism evidence="3 4">
    <name type="scientific">Streptococcus dysgalactiae subsp. dysgalactiae</name>
    <dbReference type="NCBI Taxonomy" id="99822"/>
    <lineage>
        <taxon>Bacteria</taxon>
        <taxon>Bacillati</taxon>
        <taxon>Bacillota</taxon>
        <taxon>Bacilli</taxon>
        <taxon>Lactobacillales</taxon>
        <taxon>Streptococcaceae</taxon>
        <taxon>Streptococcus</taxon>
    </lineage>
</organism>
<feature type="domain" description="GmrSD restriction endonucleases N-terminal" evidence="1">
    <location>
        <begin position="21"/>
        <end position="181"/>
    </location>
</feature>
<dbReference type="Pfam" id="PF03235">
    <property type="entry name" value="GmrSD_N"/>
    <property type="match status" value="1"/>
</dbReference>
<dbReference type="PANTHER" id="PTHR35149">
    <property type="entry name" value="SLL5132 PROTEIN"/>
    <property type="match status" value="1"/>
</dbReference>
<dbReference type="RefSeq" id="WP_010753804.1">
    <property type="nucleotide sequence ID" value="NZ_CP033165.1"/>
</dbReference>
<protein>
    <submittedName>
        <fullName evidence="3">DUF262 domain-containing protein</fullName>
    </submittedName>
</protein>
<reference evidence="3 4" key="1">
    <citation type="submission" date="2018-10" db="EMBL/GenBank/DDBJ databases">
        <title>Comparative Genomics Analysis of the Streptococcus dysgalactiae subspecies dysgalactiae.</title>
        <authorList>
            <person name="Koh T.H."/>
            <person name="Abdul Rahman N."/>
            <person name="Sessions O.M."/>
        </authorList>
    </citation>
    <scope>NUCLEOTIDE SEQUENCE [LARGE SCALE GENOMIC DNA]</scope>
    <source>
        <strain evidence="3 4">DB60705-15</strain>
    </source>
</reference>
<dbReference type="Pfam" id="PF25202">
    <property type="entry name" value="DUF7834"/>
    <property type="match status" value="1"/>
</dbReference>
<proteinExistence type="predicted"/>
<accession>A0A9X7X990</accession>
<evidence type="ECO:0000313" key="3">
    <source>
        <dbReference type="EMBL" id="QGH02266.1"/>
    </source>
</evidence>
<sequence>MTLLQEELQIINVDTLMKLNLKIPEYQRPYRWSSSSTNTLFTDTYEAFKSKINEYRLGSVILHKSKNPNTQEYEYNLVDGQQRTTTLSILLFALGEDFQVLLNEEFKPTSQNSINNNYTLFQKRVNELQDDERVSYKKYLKENCTVVKIVTDSEQEAFQFFDSQNSRGKALKPQDLLKSYHLREMTRDPEELKIKLISEWEDTNQNALEELFRTYLYPVIRWFRNRDGLNYSSDKIQDFKGIKQANTYNYAIYHKASNIFIEQVNSSGSSELLSSGELNQFQLTQPIIAGKRFFAWTLHYSVLLEQVKNKIDNYHNHNKSEIPDKRTGDIYIKQLYEAALMFFADRFGFDAIDDSIMHQLYTWSYSLRLKMKAVYPQTINKYARGQHDRINKDKDLFNLLSEMVDPQELKAVIMEKVDESDVQNNQYKTSYELMKRWNGWK</sequence>
<name>A0A9X7X990_STRDY</name>
<dbReference type="Proteomes" id="UP000347383">
    <property type="component" value="Chromosome"/>
</dbReference>